<dbReference type="Proteomes" id="UP000050863">
    <property type="component" value="Unassembled WGS sequence"/>
</dbReference>
<gene>
    <name evidence="1" type="ORF">CQ12_39475</name>
</gene>
<dbReference type="AlphaFoldDB" id="A0A0R3M4K3"/>
<reference evidence="1 2" key="1">
    <citation type="submission" date="2014-03" db="EMBL/GenBank/DDBJ databases">
        <title>Bradyrhizobium valentinum sp. nov., isolated from effective nodules of Lupinus mariae-josephae, a lupine endemic of basic-lime soils in Eastern Spain.</title>
        <authorList>
            <person name="Duran D."/>
            <person name="Rey L."/>
            <person name="Navarro A."/>
            <person name="Busquets A."/>
            <person name="Imperial J."/>
            <person name="Ruiz-Argueso T."/>
        </authorList>
    </citation>
    <scope>NUCLEOTIDE SEQUENCE [LARGE SCALE GENOMIC DNA]</scope>
    <source>
        <strain evidence="1 2">PAC68</strain>
    </source>
</reference>
<evidence type="ECO:0000313" key="2">
    <source>
        <dbReference type="Proteomes" id="UP000050863"/>
    </source>
</evidence>
<keyword evidence="2" id="KW-1185">Reference proteome</keyword>
<protein>
    <submittedName>
        <fullName evidence="1">Uncharacterized protein</fullName>
    </submittedName>
</protein>
<organism evidence="1 2">
    <name type="scientific">Bradyrhizobium jicamae</name>
    <dbReference type="NCBI Taxonomy" id="280332"/>
    <lineage>
        <taxon>Bacteria</taxon>
        <taxon>Pseudomonadati</taxon>
        <taxon>Pseudomonadota</taxon>
        <taxon>Alphaproteobacteria</taxon>
        <taxon>Hyphomicrobiales</taxon>
        <taxon>Nitrobacteraceae</taxon>
        <taxon>Bradyrhizobium</taxon>
    </lineage>
</organism>
<proteinExistence type="predicted"/>
<name>A0A0R3M4K3_9BRAD</name>
<dbReference type="EMBL" id="LLXZ01000030">
    <property type="protein sequence ID" value="KRR12943.1"/>
    <property type="molecule type" value="Genomic_DNA"/>
</dbReference>
<comment type="caution">
    <text evidence="1">The sequence shown here is derived from an EMBL/GenBank/DDBJ whole genome shotgun (WGS) entry which is preliminary data.</text>
</comment>
<accession>A0A0R3M4K3</accession>
<dbReference type="RefSeq" id="WP_057834366.1">
    <property type="nucleotide sequence ID" value="NZ_LLXZ01000030.1"/>
</dbReference>
<sequence>MHQRDDEAHAPSQTKAVEDLAKQAGVNEKCDFFLLWVPERDLFGALTIRLANGEALSPGRTGSLAKRVKSAEA</sequence>
<evidence type="ECO:0000313" key="1">
    <source>
        <dbReference type="EMBL" id="KRR12943.1"/>
    </source>
</evidence>